<organism evidence="1">
    <name type="scientific">marine sediment metagenome</name>
    <dbReference type="NCBI Taxonomy" id="412755"/>
    <lineage>
        <taxon>unclassified sequences</taxon>
        <taxon>metagenomes</taxon>
        <taxon>ecological metagenomes</taxon>
    </lineage>
</organism>
<comment type="caution">
    <text evidence="1">The sequence shown here is derived from an EMBL/GenBank/DDBJ whole genome shotgun (WGS) entry which is preliminary data.</text>
</comment>
<proteinExistence type="predicted"/>
<sequence>MSIQLTEDMLDNSDFSDHYYVSSLTASTLEATYRKFTKDTSITYTSEYVQEKITVTDWTEGQIEQTRIYQDIFDEGEIDSDVIKSLVGAIYTIQKVQVGTLQNIENVQTKSIYSTKKLSITDPREEEWDLETWEENIPDRFDSITTIFDDGSTTTWNKYETEITIEFPSRFSLYNDLYNNNPDTAVGSTQFTITGMLITPSDGMVYDTSNKDLFKSGRAKSPGKYFYYDSDSDGFYETVYILENPKRPTVGNNIYIVKSIGFNYDGEHGFSPYRRVNRKVVSKTDFDQLEAEGTQRFRSSFWAYNFKGLKSIDLLFPDDPFDGFETQDHIFEISKLVRPSEFNSKFPELFYEVRHRAYSDAWKIYKKQLVQDTIEQVFMTVTATIVSYAVRAFFIWIPFVGKGLAELFGTLAYIGVYTLLTKFTMDMKRHKAQSLERANTYIPISMDDLKPKSLNERSLATHGYWEESTVAALQGHPGAYYTEVQGEANNQLYAAYAITSPANILRDNADKNLGGFVDFIWDNMWKAANSNPDLMIGLDFDAQNLDYFLLTTELPSLNDNPDYTFKSSVNNGLYTEYRHNTIGYLQQKVAEETNADLSLIKPMIIGGIPQYVFIDGTNTFNQITMPASHLYQPVIINSAQNIRSEGTLTVNIRTAFSSNTKGISHDTTFPERKLYPSKVPLSSHGFEYPINFIRIELMEEPLSGGSPVSIRDITLTSRNPSFRDFFYVEFGNIYFNDNIDTILVSDQAEFSTMINNGEMSASTTKFYKLTIKFDMIVPDSGSEDHKRMALSQATAYGIMDYINQWTYAKQTAGMISEIAYTETLTLISTAISTAAIMVGHWAVGGIQELFKKASEEGAKEAIKQSFKQILTQFGMGFAKFAWTIGVASIKEMFEEIIIDGILEAWGERVMKQIGGSEDQAFWFTTLLTSGRESLGGARTTVMKAINTRFGDAKITGALRGIRSWFATKFATDTNSDIVKRNEASAIVNAEFKDGKNDQDILQNEEKVNSWKKIVGSGLYKLMRSVIPAFFMGGLLFGSTFATLGMVKDIKGFGGSLLGRYQTLKANEKRRGYNDQLAPVLKNIIDEGSRLSKSKIEGFIQDYLKKNGEPMTTVDNKVNVNMPLRIYQASSLQQKFPSIYSPELTDLKSQVESTKFLSGINSDLMDSLSKFTTTKEKTDKVNSIRDDSKIKGGKFEGEVLVDTSQIPETIPIEDEDPITSLLDKTYKGETFRRFRGPELLKKKVLTEFKAYLKGKYRLTYDIDLHLVLSNGLIFSNLKNGKKLGGLTLNEKTTLEDIFDEFGIDKDDPRDGFFLTPIGSYIKDFTKTFGVPIFGTTEIFTHSKVTEKVKSEFVGEFGNLYREIYGEIESIFPKVNSLYEIAYQSSEKEFFNRNERKGDKEWNNYLVKVWAQFKNKAIDKRTGIFFDSYKEVTDKALQGAILNNLIELVKNEFKAANGRDLKNEEVLPVLLSKIKQSGWINNLFVSEIIETFKMETFIQYFTISNLIQVKDYSNAKANRNGAIAEGIAFLDLTSKILDEVYIKYRSKISQIAPPVFSYLYNDAKKPSFFTGPRIISRVRFRHLDNGLQAFVVEDGGEFKRIAYLTSIKHDATKDGTKNIVVDLITGALINSKENADGIRYLESDLSLFPVTLRATIFDSQIQALGEYTRNWFETSVLDLEHARSNQLKGPLKDMTEVVTINAMNKEIAKISGLTKEQLIIKMGSDFQDPDFIRTKITNSFGFVSSTQIPNIQKFIEELAQNIDTCYSDMLFKDINIKIIKGLNRGFQKRDYFITSISSSTSPNSRFNGKVFNIEGNEITLSGNLAKQYKIITHKTTSKLALIETDGSSISIPDDYVDGVIVNDRIYRNALLTNSDGKLLSSEFFDPHLLNFRIKEDIHNDFNMYLYSENGNLAGVNFYTVFSYFEGVETRDLGTSIHFSDPAFRSDSLNFELNRVQYPFETQNPRPRPQKKQLPEGNFIFDQFSDIEAKLMYGEFTRETFMEIFMQLFESSYSRVNMYAAKYLHFLNGRSLGSNSKAFIEGNSIADVNNAIKDLGFTDEELLQFIWQLRDSSDSENIKWTFRKKDSNGAFTMKRWLELVYNKITSYVANDGSIYAQLRDNLKGLVENIGTKDQFSALFLGSTDLTEFTVEEARLGVEIFKAANKLFGHFTVRLILAGMITSNNNLNIQINSINRLSGPLSVDTLASRLHYVGLISPVSTQNRPIVHIASLYVIEPMAYLYGIFCLDSRLYLPIEGSGVRVEAIYNTLQFPNGPLIGLDGSGTFTAQSANDLSFEMGSHFGLSFIHYLKTIKIGDDISFYERFATHQENVINWLIKNKVGSKLRSVFVKRGQAGLYAAVQDTATTELKKHMLRRTLIGLREQLELFARSNNYRFDLEFDFNDPYGSPFTVEITKDDLIDMGFIEWGNILRKESHRPNYENLRNAQLNTMIKSTVEYLDSVIKNNGLGNGKVILVPIVNTKDPNLGYQVLDRRGDRAYGSFAYEFLPESGIFKIDTTNNENYKEILNHIAYLMAAGDIGFIMKNWKENVLSLQSYLLTDNEMIMAFNRERLLAPSEIFSLQGVWNKEIKNSIHEDVTIYDVFNVYNLDITRYSNSEELQYFLSSHKWNEIWEFPFVITGLHADNSYITTPSRLRIHMNSLSDYIKGLLT</sequence>
<gene>
    <name evidence="1" type="ORF">LCGC14_0806780</name>
</gene>
<accession>A0A0F9S802</accession>
<protein>
    <submittedName>
        <fullName evidence="1">Uncharacterized protein</fullName>
    </submittedName>
</protein>
<evidence type="ECO:0000313" key="1">
    <source>
        <dbReference type="EMBL" id="KKN33136.1"/>
    </source>
</evidence>
<dbReference type="EMBL" id="LAZR01002201">
    <property type="protein sequence ID" value="KKN33136.1"/>
    <property type="molecule type" value="Genomic_DNA"/>
</dbReference>
<name>A0A0F9S802_9ZZZZ</name>
<reference evidence="1" key="1">
    <citation type="journal article" date="2015" name="Nature">
        <title>Complex archaea that bridge the gap between prokaryotes and eukaryotes.</title>
        <authorList>
            <person name="Spang A."/>
            <person name="Saw J.H."/>
            <person name="Jorgensen S.L."/>
            <person name="Zaremba-Niedzwiedzka K."/>
            <person name="Martijn J."/>
            <person name="Lind A.E."/>
            <person name="van Eijk R."/>
            <person name="Schleper C."/>
            <person name="Guy L."/>
            <person name="Ettema T.J."/>
        </authorList>
    </citation>
    <scope>NUCLEOTIDE SEQUENCE</scope>
</reference>